<dbReference type="EMBL" id="JBIMSO010000016">
    <property type="protein sequence ID" value="MFH5207325.1"/>
    <property type="molecule type" value="Genomic_DNA"/>
</dbReference>
<dbReference type="Proteomes" id="UP001609219">
    <property type="component" value="Unassembled WGS sequence"/>
</dbReference>
<dbReference type="Proteomes" id="UP001609175">
    <property type="component" value="Unassembled WGS sequence"/>
</dbReference>
<feature type="domain" description="Mycothiol-dependent maleylpyruvate isomerase metal-binding" evidence="1">
    <location>
        <begin position="14"/>
        <end position="100"/>
    </location>
</feature>
<dbReference type="Pfam" id="PF11716">
    <property type="entry name" value="MDMPI_N"/>
    <property type="match status" value="1"/>
</dbReference>
<name>A0ABW7K5R4_9NOCA</name>
<evidence type="ECO:0000259" key="1">
    <source>
        <dbReference type="Pfam" id="PF11716"/>
    </source>
</evidence>
<accession>A0ABW7K5R4</accession>
<dbReference type="InterPro" id="IPR024344">
    <property type="entry name" value="MDMPI_metal-binding"/>
</dbReference>
<evidence type="ECO:0000313" key="5">
    <source>
        <dbReference type="Proteomes" id="UP001609175"/>
    </source>
</evidence>
<dbReference type="RefSeq" id="WP_395112745.1">
    <property type="nucleotide sequence ID" value="NZ_JBIMSN010000048.1"/>
</dbReference>
<dbReference type="Gene3D" id="1.20.120.450">
    <property type="entry name" value="dinb family like domain"/>
    <property type="match status" value="1"/>
</dbReference>
<dbReference type="GO" id="GO:0016853">
    <property type="term" value="F:isomerase activity"/>
    <property type="evidence" value="ECO:0007669"/>
    <property type="project" value="UniProtKB-KW"/>
</dbReference>
<evidence type="ECO:0000313" key="7">
    <source>
        <dbReference type="Proteomes" id="UP001609219"/>
    </source>
</evidence>
<dbReference type="SUPFAM" id="SSF109854">
    <property type="entry name" value="DinB/YfiT-like putative metalloenzymes"/>
    <property type="match status" value="1"/>
</dbReference>
<organism evidence="3 7">
    <name type="scientific">Antrihabitans spumae</name>
    <dbReference type="NCBI Taxonomy" id="3373370"/>
    <lineage>
        <taxon>Bacteria</taxon>
        <taxon>Bacillati</taxon>
        <taxon>Actinomycetota</taxon>
        <taxon>Actinomycetes</taxon>
        <taxon>Mycobacteriales</taxon>
        <taxon>Nocardiaceae</taxon>
        <taxon>Antrihabitans</taxon>
    </lineage>
</organism>
<keyword evidence="3" id="KW-0413">Isomerase</keyword>
<proteinExistence type="predicted"/>
<evidence type="ECO:0000313" key="4">
    <source>
        <dbReference type="EMBL" id="MFH5245907.1"/>
    </source>
</evidence>
<dbReference type="Proteomes" id="UP001609176">
    <property type="component" value="Unassembled WGS sequence"/>
</dbReference>
<protein>
    <submittedName>
        <fullName evidence="3">Maleylpyruvate isomerase family mycothiol-dependent enzyme</fullName>
    </submittedName>
</protein>
<keyword evidence="7" id="KW-1185">Reference proteome</keyword>
<dbReference type="EMBL" id="JBIMSP010000109">
    <property type="protein sequence ID" value="MFH5245907.1"/>
    <property type="molecule type" value="Genomic_DNA"/>
</dbReference>
<evidence type="ECO:0000313" key="2">
    <source>
        <dbReference type="EMBL" id="MFH5207325.1"/>
    </source>
</evidence>
<evidence type="ECO:0000313" key="3">
    <source>
        <dbReference type="EMBL" id="MFH5229142.1"/>
    </source>
</evidence>
<dbReference type="InterPro" id="IPR017517">
    <property type="entry name" value="Maleyloyr_isom"/>
</dbReference>
<comment type="caution">
    <text evidence="3">The sequence shown here is derived from an EMBL/GenBank/DDBJ whole genome shotgun (WGS) entry which is preliminary data.</text>
</comment>
<gene>
    <name evidence="4" type="ORF">ACHIPV_29180</name>
    <name evidence="2" type="ORF">ACHIPZ_03680</name>
    <name evidence="3" type="ORF">ACHIRB_11225</name>
</gene>
<dbReference type="InterPro" id="IPR034660">
    <property type="entry name" value="DinB/YfiT-like"/>
</dbReference>
<reference evidence="5 6" key="1">
    <citation type="submission" date="2024-10" db="EMBL/GenBank/DDBJ databases">
        <authorList>
            <person name="Riesco R."/>
        </authorList>
    </citation>
    <scope>NUCLEOTIDE SEQUENCE [LARGE SCALE GENOMIC DNA]</scope>
    <source>
        <strain evidence="4 6">NCIMB 15448</strain>
        <strain evidence="2 5">NCIMB 15449</strain>
        <strain evidence="3 7">NCIMB 15450</strain>
    </source>
</reference>
<dbReference type="NCBIfam" id="TIGR03083">
    <property type="entry name" value="maleylpyruvate isomerase family mycothiol-dependent enzyme"/>
    <property type="match status" value="1"/>
</dbReference>
<evidence type="ECO:0000313" key="6">
    <source>
        <dbReference type="Proteomes" id="UP001609176"/>
    </source>
</evidence>
<dbReference type="EMBL" id="JBIMSN010000048">
    <property type="protein sequence ID" value="MFH5229142.1"/>
    <property type="molecule type" value="Genomic_DNA"/>
</dbReference>
<sequence length="230" mass="24760">MIENDVWAAIDVTRTRTADLLEQLAEDEWRRASLCEGWTVRDVAAHLTLQELTLGAAIATAFRHPGGVNRIIRESSRRRAALPTEVLIAQIRATVGHRRHNVGVTFQETLIDNLVHGQDIAIPLGRQLEMPTAAAAVAASRVWACRGTGKAKVFDSLPLGGYRFTATDTEWSAGDGPELTGPISALLLVLTGRPAGLGQLTGAGVEALTATVPARHDRTPLGRRGADRRK</sequence>